<dbReference type="VEuPathDB" id="FungiDB:RhiirFUN_026909"/>
<evidence type="ECO:0000313" key="1">
    <source>
        <dbReference type="EMBL" id="CAB5357155.1"/>
    </source>
</evidence>
<evidence type="ECO:0000313" key="2">
    <source>
        <dbReference type="Proteomes" id="UP000684084"/>
    </source>
</evidence>
<name>A0A915Z0W7_9GLOM</name>
<dbReference type="OrthoDB" id="10455552at2759"/>
<dbReference type="AlphaFoldDB" id="A0A915Z0W7"/>
<gene>
    <name evidence="1" type="ORF">CHRIB12_LOCUS6635</name>
</gene>
<organism evidence="1 2">
    <name type="scientific">Rhizophagus irregularis</name>
    <dbReference type="NCBI Taxonomy" id="588596"/>
    <lineage>
        <taxon>Eukaryota</taxon>
        <taxon>Fungi</taxon>
        <taxon>Fungi incertae sedis</taxon>
        <taxon>Mucoromycota</taxon>
        <taxon>Glomeromycotina</taxon>
        <taxon>Glomeromycetes</taxon>
        <taxon>Glomerales</taxon>
        <taxon>Glomeraceae</taxon>
        <taxon>Rhizophagus</taxon>
    </lineage>
</organism>
<proteinExistence type="predicted"/>
<accession>A0A915Z0W7</accession>
<comment type="caution">
    <text evidence="1">The sequence shown here is derived from an EMBL/GenBank/DDBJ whole genome shotgun (WGS) entry which is preliminary data.</text>
</comment>
<protein>
    <submittedName>
        <fullName evidence="1">Uncharacterized protein</fullName>
    </submittedName>
</protein>
<reference evidence="1" key="1">
    <citation type="submission" date="2020-05" db="EMBL/GenBank/DDBJ databases">
        <authorList>
            <person name="Rincon C."/>
            <person name="Sanders R I."/>
            <person name="Robbins C."/>
            <person name="Chaturvedi A."/>
        </authorList>
    </citation>
    <scope>NUCLEOTIDE SEQUENCE</scope>
    <source>
        <strain evidence="1">CHB12</strain>
    </source>
</reference>
<dbReference type="Proteomes" id="UP000684084">
    <property type="component" value="Unassembled WGS sequence"/>
</dbReference>
<dbReference type="EMBL" id="CAGKOT010000011">
    <property type="protein sequence ID" value="CAB5357155.1"/>
    <property type="molecule type" value="Genomic_DNA"/>
</dbReference>
<sequence>MFFFSDFINNESIEHTQYLNKGQEKIFEIITYWESIYECHLPKSENIKNDVIHLLKVITAVTEFLGMKNQLTSPLDIVHVFAKANNNNIKEKKLSFLPIYNQNYNKTLRQFEDILRLLDKLIVKELVKVRVDLKKANTSTSSTQLTCKVNNRRNY</sequence>